<dbReference type="Proteomes" id="UP000249890">
    <property type="component" value="Chromosome"/>
</dbReference>
<accession>A0A2Z2KQN4</accession>
<proteinExistence type="predicted"/>
<dbReference type="KEGG" id="pdh:B9T62_18765"/>
<dbReference type="EMBL" id="CP021780">
    <property type="protein sequence ID" value="ASA22651.1"/>
    <property type="molecule type" value="Genomic_DNA"/>
</dbReference>
<dbReference type="OrthoDB" id="9978352at2"/>
<sequence>MIELGKWGIKNVRIIDKCNSVIELYIPGVNQQDRVDIKLTLIDAMRGISIEDKTKKELQKWRAKCQKENERLDWGIQATKKLIKSYGEE</sequence>
<organism evidence="1 2">
    <name type="scientific">Paenibacillus donghaensis</name>
    <dbReference type="NCBI Taxonomy" id="414771"/>
    <lineage>
        <taxon>Bacteria</taxon>
        <taxon>Bacillati</taxon>
        <taxon>Bacillota</taxon>
        <taxon>Bacilli</taxon>
        <taxon>Bacillales</taxon>
        <taxon>Paenibacillaceae</taxon>
        <taxon>Paenibacillus</taxon>
    </lineage>
</organism>
<dbReference type="AlphaFoldDB" id="A0A2Z2KQN4"/>
<gene>
    <name evidence="1" type="ORF">B9T62_18765</name>
</gene>
<name>A0A2Z2KQN4_9BACL</name>
<evidence type="ECO:0000313" key="2">
    <source>
        <dbReference type="Proteomes" id="UP000249890"/>
    </source>
</evidence>
<protein>
    <submittedName>
        <fullName evidence="1">Uncharacterized protein</fullName>
    </submittedName>
</protein>
<reference evidence="1 2" key="1">
    <citation type="submission" date="2017-06" db="EMBL/GenBank/DDBJ databases">
        <title>Complete genome sequence of Paenibacillus donghaensis KCTC 13049T isolated from East Sea sediment, South Korea.</title>
        <authorList>
            <person name="Jung B.K."/>
            <person name="Hong S.-J."/>
            <person name="Shin J.-H."/>
        </authorList>
    </citation>
    <scope>NUCLEOTIDE SEQUENCE [LARGE SCALE GENOMIC DNA]</scope>
    <source>
        <strain evidence="1 2">KCTC 13049</strain>
    </source>
</reference>
<evidence type="ECO:0000313" key="1">
    <source>
        <dbReference type="EMBL" id="ASA22651.1"/>
    </source>
</evidence>
<dbReference type="RefSeq" id="WP_087916649.1">
    <property type="nucleotide sequence ID" value="NZ_CP021780.1"/>
</dbReference>
<keyword evidence="2" id="KW-1185">Reference proteome</keyword>